<comment type="caution">
    <text evidence="2">The sequence shown here is derived from an EMBL/GenBank/DDBJ whole genome shotgun (WGS) entry which is preliminary data.</text>
</comment>
<feature type="domain" description="HTH arsR-type" evidence="1">
    <location>
        <begin position="112"/>
        <end position="216"/>
    </location>
</feature>
<dbReference type="InterPro" id="IPR036390">
    <property type="entry name" value="WH_DNA-bd_sf"/>
</dbReference>
<reference evidence="2 3" key="1">
    <citation type="journal article" date="2014" name="PLoS Genet.">
        <title>Phylogenetically driven sequencing of extremely halophilic archaea reveals strategies for static and dynamic osmo-response.</title>
        <authorList>
            <person name="Becker E.A."/>
            <person name="Seitzer P.M."/>
            <person name="Tritt A."/>
            <person name="Larsen D."/>
            <person name="Krusor M."/>
            <person name="Yao A.I."/>
            <person name="Wu D."/>
            <person name="Madern D."/>
            <person name="Eisen J.A."/>
            <person name="Darling A.E."/>
            <person name="Facciotti M.T."/>
        </authorList>
    </citation>
    <scope>NUCLEOTIDE SEQUENCE [LARGE SCALE GENOMIC DNA]</scope>
    <source>
        <strain evidence="2 3">JCM 9100</strain>
    </source>
</reference>
<dbReference type="Gene3D" id="1.10.10.10">
    <property type="entry name" value="Winged helix-like DNA-binding domain superfamily/Winged helix DNA-binding domain"/>
    <property type="match status" value="1"/>
</dbReference>
<gene>
    <name evidence="2" type="ORF">C465_02011</name>
</gene>
<name>M0EX19_9EURY</name>
<dbReference type="GO" id="GO:0003677">
    <property type="term" value="F:DNA binding"/>
    <property type="evidence" value="ECO:0007669"/>
    <property type="project" value="UniProtKB-KW"/>
</dbReference>
<dbReference type="Gene3D" id="3.40.50.11700">
    <property type="match status" value="1"/>
</dbReference>
<accession>M0EX19</accession>
<dbReference type="Pfam" id="PF22662">
    <property type="entry name" value="Csa3_N"/>
    <property type="match status" value="1"/>
</dbReference>
<dbReference type="InterPro" id="IPR001845">
    <property type="entry name" value="HTH_ArsR_DNA-bd_dom"/>
</dbReference>
<keyword evidence="2" id="KW-0238">DNA-binding</keyword>
<dbReference type="AlphaFoldDB" id="M0EX19"/>
<protein>
    <submittedName>
        <fullName evidence="2">CRISPR-associated DNA-binding Csa3</fullName>
    </submittedName>
</protein>
<keyword evidence="3" id="KW-1185">Reference proteome</keyword>
<dbReference type="CDD" id="cd00090">
    <property type="entry name" value="HTH_ARSR"/>
    <property type="match status" value="1"/>
</dbReference>
<evidence type="ECO:0000313" key="3">
    <source>
        <dbReference type="Proteomes" id="UP000011526"/>
    </source>
</evidence>
<dbReference type="RefSeq" id="WP_004595537.1">
    <property type="nucleotide sequence ID" value="NZ_AOJM01000023.1"/>
</dbReference>
<dbReference type="Proteomes" id="UP000011526">
    <property type="component" value="Unassembled WGS sequence"/>
</dbReference>
<evidence type="ECO:0000259" key="1">
    <source>
        <dbReference type="PROSITE" id="PS50987"/>
    </source>
</evidence>
<organism evidence="2 3">
    <name type="scientific">Halorubrum distributum JCM 9100</name>
    <dbReference type="NCBI Taxonomy" id="1227467"/>
    <lineage>
        <taxon>Archaea</taxon>
        <taxon>Methanobacteriati</taxon>
        <taxon>Methanobacteriota</taxon>
        <taxon>Stenosarchaea group</taxon>
        <taxon>Halobacteria</taxon>
        <taxon>Halobacteriales</taxon>
        <taxon>Haloferacaceae</taxon>
        <taxon>Halorubrum</taxon>
        <taxon>Halorubrum distributum group</taxon>
    </lineage>
</organism>
<dbReference type="Pfam" id="PF12840">
    <property type="entry name" value="HTH_20"/>
    <property type="match status" value="1"/>
</dbReference>
<evidence type="ECO:0000313" key="2">
    <source>
        <dbReference type="EMBL" id="ELZ52346.1"/>
    </source>
</evidence>
<dbReference type="PROSITE" id="PS50987">
    <property type="entry name" value="HTH_ARSR_2"/>
    <property type="match status" value="1"/>
</dbReference>
<dbReference type="InterPro" id="IPR036388">
    <property type="entry name" value="WH-like_DNA-bd_sf"/>
</dbReference>
<dbReference type="SUPFAM" id="SSF46785">
    <property type="entry name" value="Winged helix' DNA-binding domain"/>
    <property type="match status" value="1"/>
</dbReference>
<sequence>MKTYIAPIGYDSTRVTRPILGQGVERNTQINLLVPTTTTDDSRGAQAIDDVRRMVEQIEPNIDIETTEVPHEDFEAAIEICGSLIDSASGDIVVIFGGGARDIFLPLTVATLSRTDQIRTSHQFSDIDGEVRERSLPDLTASTPAQAESTLTAISALDAPVSLTDITDNVDVSKSTITRHVKILERRGLVTSETHGKTKVVKLTPTGRLLLSREQS</sequence>
<dbReference type="InterPro" id="IPR011991">
    <property type="entry name" value="ArsR-like_HTH"/>
</dbReference>
<dbReference type="NCBIfam" id="TIGR01884">
    <property type="entry name" value="cas_HTH"/>
    <property type="match status" value="1"/>
</dbReference>
<proteinExistence type="predicted"/>
<dbReference type="InterPro" id="IPR054588">
    <property type="entry name" value="Csa3_N"/>
</dbReference>
<dbReference type="GO" id="GO:0003700">
    <property type="term" value="F:DNA-binding transcription factor activity"/>
    <property type="evidence" value="ECO:0007669"/>
    <property type="project" value="InterPro"/>
</dbReference>
<dbReference type="EMBL" id="AOJM01000023">
    <property type="protein sequence ID" value="ELZ52346.1"/>
    <property type="molecule type" value="Genomic_DNA"/>
</dbReference>
<dbReference type="InterPro" id="IPR010163">
    <property type="entry name" value="Csa3"/>
</dbReference>